<dbReference type="OrthoDB" id="9803101at2"/>
<gene>
    <name evidence="1" type="ORF">LMTR13_05315</name>
</gene>
<dbReference type="SUPFAM" id="SSF55298">
    <property type="entry name" value="YjgF-like"/>
    <property type="match status" value="1"/>
</dbReference>
<dbReference type="Proteomes" id="UP000092839">
    <property type="component" value="Chromosome"/>
</dbReference>
<dbReference type="PANTHER" id="PTHR43857">
    <property type="entry name" value="BLR7761 PROTEIN"/>
    <property type="match status" value="1"/>
</dbReference>
<keyword evidence="2" id="KW-1185">Reference proteome</keyword>
<dbReference type="Pfam" id="PF01042">
    <property type="entry name" value="Ribonuc_L-PSP"/>
    <property type="match status" value="1"/>
</dbReference>
<name>A0A1B1UA88_9BRAD</name>
<dbReference type="PANTHER" id="PTHR43857:SF1">
    <property type="entry name" value="YJGH FAMILY PROTEIN"/>
    <property type="match status" value="1"/>
</dbReference>
<proteinExistence type="predicted"/>
<protein>
    <submittedName>
        <fullName evidence="1">Enamine deaminase RidA</fullName>
    </submittedName>
</protein>
<dbReference type="KEGG" id="bic:LMTR13_05315"/>
<dbReference type="RefSeq" id="WP_065726970.1">
    <property type="nucleotide sequence ID" value="NZ_CP016428.1"/>
</dbReference>
<dbReference type="EMBL" id="CP016428">
    <property type="protein sequence ID" value="ANV99676.1"/>
    <property type="molecule type" value="Genomic_DNA"/>
</dbReference>
<dbReference type="Gene3D" id="3.30.1330.40">
    <property type="entry name" value="RutC-like"/>
    <property type="match status" value="1"/>
</dbReference>
<dbReference type="InterPro" id="IPR006175">
    <property type="entry name" value="YjgF/YER057c/UK114"/>
</dbReference>
<dbReference type="STRING" id="1274631.LMTR13_05315"/>
<dbReference type="CDD" id="cd00448">
    <property type="entry name" value="YjgF_YER057c_UK114_family"/>
    <property type="match status" value="1"/>
</dbReference>
<dbReference type="InterPro" id="IPR035959">
    <property type="entry name" value="RutC-like_sf"/>
</dbReference>
<organism evidence="1 2">
    <name type="scientific">Bradyrhizobium icense</name>
    <dbReference type="NCBI Taxonomy" id="1274631"/>
    <lineage>
        <taxon>Bacteria</taxon>
        <taxon>Pseudomonadati</taxon>
        <taxon>Pseudomonadota</taxon>
        <taxon>Alphaproteobacteria</taxon>
        <taxon>Hyphomicrobiales</taxon>
        <taxon>Nitrobacteraceae</taxon>
        <taxon>Bradyrhizobium</taxon>
    </lineage>
</organism>
<accession>A0A1B1UA88</accession>
<dbReference type="AlphaFoldDB" id="A0A1B1UA88"/>
<evidence type="ECO:0000313" key="1">
    <source>
        <dbReference type="EMBL" id="ANV99676.1"/>
    </source>
</evidence>
<reference evidence="1 2" key="1">
    <citation type="submission" date="2016-07" db="EMBL/GenBank/DDBJ databases">
        <title>Complete genome sequence of Bradyrhizobium icense LMTR 13T, a potential inoculant strain isolated from lima bean (Phaseolus lunatus) in Peru.</title>
        <authorList>
            <person name="Ormeno-Orrillo E."/>
            <person name="Duran D."/>
            <person name="Rogel M.A."/>
            <person name="Rey L."/>
            <person name="Imperial J."/>
            <person name="Ruiz-Argueso T."/>
            <person name="Martinez-Romero E."/>
        </authorList>
    </citation>
    <scope>NUCLEOTIDE SEQUENCE [LARGE SCALE GENOMIC DNA]</scope>
    <source>
        <strain evidence="1 2">LMTR 13</strain>
    </source>
</reference>
<evidence type="ECO:0000313" key="2">
    <source>
        <dbReference type="Proteomes" id="UP000092839"/>
    </source>
</evidence>
<sequence length="134" mass="14951">MFEVLQPPGWAKPRGYANGMAARGKMIFVAGQIGWNEQCRFESDDLVDQIGQILKNVAAVLRAGDAAPEHVVSMTWFLLDRKEYSARLKEIGVTYRDVMGRHFPAMTALQVSGLVEDRAKIEIQAIAMVPDQMN</sequence>